<evidence type="ECO:0000259" key="1">
    <source>
        <dbReference type="Pfam" id="PF11823"/>
    </source>
</evidence>
<organism evidence="2 3">
    <name type="scientific">Trichloromonas acetexigens</name>
    <dbReference type="NCBI Taxonomy" id="38815"/>
    <lineage>
        <taxon>Bacteria</taxon>
        <taxon>Pseudomonadati</taxon>
        <taxon>Thermodesulfobacteriota</taxon>
        <taxon>Desulfuromonadia</taxon>
        <taxon>Desulfuromonadales</taxon>
        <taxon>Trichloromonadaceae</taxon>
        <taxon>Trichloromonas</taxon>
    </lineage>
</organism>
<reference evidence="2 3" key="1">
    <citation type="submission" date="2019-07" db="EMBL/GenBank/DDBJ databases">
        <title>Insights of Desulfuromonas acetexigens electromicrobiology.</title>
        <authorList>
            <person name="Katuri K."/>
            <person name="Sapireddy V."/>
            <person name="Shaw D.R."/>
            <person name="Saikaly P."/>
        </authorList>
    </citation>
    <scope>NUCLEOTIDE SEQUENCE [LARGE SCALE GENOMIC DNA]</scope>
    <source>
        <strain evidence="2 3">2873</strain>
    </source>
</reference>
<dbReference type="Pfam" id="PF11823">
    <property type="entry name" value="Se_S_carrier"/>
    <property type="match status" value="1"/>
</dbReference>
<dbReference type="RefSeq" id="WP_092054320.1">
    <property type="nucleotide sequence ID" value="NZ_FOJJ01000005.1"/>
</dbReference>
<dbReference type="OrthoDB" id="9811492at2"/>
<keyword evidence="3" id="KW-1185">Reference proteome</keyword>
<comment type="caution">
    <text evidence="2">The sequence shown here is derived from an EMBL/GenBank/DDBJ whole genome shotgun (WGS) entry which is preliminary data.</text>
</comment>
<accession>A0A550J6V7</accession>
<dbReference type="EMBL" id="VJVV01000013">
    <property type="protein sequence ID" value="TRO78960.1"/>
    <property type="molecule type" value="Genomic_DNA"/>
</dbReference>
<dbReference type="Proteomes" id="UP000317155">
    <property type="component" value="Unassembled WGS sequence"/>
</dbReference>
<proteinExistence type="predicted"/>
<dbReference type="InterPro" id="IPR021778">
    <property type="entry name" value="Se/S_carrier-like"/>
</dbReference>
<evidence type="ECO:0000313" key="3">
    <source>
        <dbReference type="Proteomes" id="UP000317155"/>
    </source>
</evidence>
<evidence type="ECO:0000313" key="2">
    <source>
        <dbReference type="EMBL" id="TRO78960.1"/>
    </source>
</evidence>
<gene>
    <name evidence="2" type="ORF">FL622_14850</name>
</gene>
<feature type="domain" description="Putative Se/S carrier protein-like" evidence="1">
    <location>
        <begin position="7"/>
        <end position="73"/>
    </location>
</feature>
<protein>
    <submittedName>
        <fullName evidence="2">DUF3343 domain-containing protein</fullName>
    </submittedName>
</protein>
<sequence>MVRNDDLVAIFHSIHRVMKAEKVLKQARVDILLIPVPRRLSSDCGLAIRYSVLSRQEVEAVLEREQLLPEELYLFQDGAFHRQSP</sequence>
<dbReference type="AlphaFoldDB" id="A0A550J6V7"/>
<name>A0A550J6V7_9BACT</name>